<accession>A0ACA9PKP1</accession>
<evidence type="ECO:0000313" key="1">
    <source>
        <dbReference type="EMBL" id="CAG8711425.1"/>
    </source>
</evidence>
<proteinExistence type="predicted"/>
<protein>
    <submittedName>
        <fullName evidence="1">5233_t:CDS:1</fullName>
    </submittedName>
</protein>
<dbReference type="Proteomes" id="UP000789525">
    <property type="component" value="Unassembled WGS sequence"/>
</dbReference>
<dbReference type="EMBL" id="CAJVPT010035474">
    <property type="protein sequence ID" value="CAG8711425.1"/>
    <property type="molecule type" value="Genomic_DNA"/>
</dbReference>
<sequence>DHITDTMKDLTAVALFIINPHKRTRMNRRCKRCANTGEKAFIAHGNRPTDPKRFEDGFIQGWCDAENPSYPQITVNSMIQQRHQEHVQRCGDSQCEWAFDDGKPPQQPTPQQPNTTPVTQPQVSQPNNPPTTSNPPATHQCTAECNQGKGCQHTTSTPVPAPTKPGNSEGHCDTKNGDKDDSPDEDHQCTGECKHHKKKTGLFHKLEHKIEHALKLD</sequence>
<name>A0ACA9PKP1_9GLOM</name>
<feature type="non-terminal residue" evidence="1">
    <location>
        <position position="1"/>
    </location>
</feature>
<reference evidence="1" key="1">
    <citation type="submission" date="2021-06" db="EMBL/GenBank/DDBJ databases">
        <authorList>
            <person name="Kallberg Y."/>
            <person name="Tangrot J."/>
            <person name="Rosling A."/>
        </authorList>
    </citation>
    <scope>NUCLEOTIDE SEQUENCE</scope>
    <source>
        <strain evidence="1">CL356</strain>
    </source>
</reference>
<evidence type="ECO:0000313" key="2">
    <source>
        <dbReference type="Proteomes" id="UP000789525"/>
    </source>
</evidence>
<gene>
    <name evidence="1" type="ORF">ACOLOM_LOCUS10689</name>
</gene>
<organism evidence="1 2">
    <name type="scientific">Acaulospora colombiana</name>
    <dbReference type="NCBI Taxonomy" id="27376"/>
    <lineage>
        <taxon>Eukaryota</taxon>
        <taxon>Fungi</taxon>
        <taxon>Fungi incertae sedis</taxon>
        <taxon>Mucoromycota</taxon>
        <taxon>Glomeromycotina</taxon>
        <taxon>Glomeromycetes</taxon>
        <taxon>Diversisporales</taxon>
        <taxon>Acaulosporaceae</taxon>
        <taxon>Acaulospora</taxon>
    </lineage>
</organism>
<keyword evidence="2" id="KW-1185">Reference proteome</keyword>
<comment type="caution">
    <text evidence="1">The sequence shown here is derived from an EMBL/GenBank/DDBJ whole genome shotgun (WGS) entry which is preliminary data.</text>
</comment>